<dbReference type="SUPFAM" id="SSF52402">
    <property type="entry name" value="Adenine nucleotide alpha hydrolases-like"/>
    <property type="match status" value="1"/>
</dbReference>
<dbReference type="InterPro" id="IPR006016">
    <property type="entry name" value="UspA"/>
</dbReference>
<dbReference type="Pfam" id="PF00582">
    <property type="entry name" value="Usp"/>
    <property type="match status" value="1"/>
</dbReference>
<dbReference type="InterPro" id="IPR006015">
    <property type="entry name" value="Universal_stress_UspA"/>
</dbReference>
<dbReference type="PRINTS" id="PR01438">
    <property type="entry name" value="UNVRSLSTRESS"/>
</dbReference>
<gene>
    <name evidence="3" type="ORF">KGA66_13995</name>
</gene>
<dbReference type="AlphaFoldDB" id="A0A8J7WKV1"/>
<keyword evidence="4" id="KW-1185">Reference proteome</keyword>
<comment type="similarity">
    <text evidence="1">Belongs to the universal stress protein A family.</text>
</comment>
<dbReference type="InterPro" id="IPR014729">
    <property type="entry name" value="Rossmann-like_a/b/a_fold"/>
</dbReference>
<sequence>MTYGPAPIVVGVDGTEASMAALHWAAGEAEAHGAPLIAVHVTDPRGRRGAPYAGRGVYVPTEAQALDEEARVERMIAQSGLEHVKRVFDVGVPSQVLVRFAIGARMLVLGHADNHRRREGEGPYQGPALGSIARACVASATCPVVVVPVPARLPAARERRPEPRHVPVVQHSPMVGARMIYPNRRPVPMAHG</sequence>
<dbReference type="PANTHER" id="PTHR46268:SF6">
    <property type="entry name" value="UNIVERSAL STRESS PROTEIN UP12"/>
    <property type="match status" value="1"/>
</dbReference>
<dbReference type="EMBL" id="JAGSXH010000043">
    <property type="protein sequence ID" value="MBS2964166.1"/>
    <property type="molecule type" value="Genomic_DNA"/>
</dbReference>
<evidence type="ECO:0000313" key="3">
    <source>
        <dbReference type="EMBL" id="MBS2964166.1"/>
    </source>
</evidence>
<name>A0A8J7WKV1_9ACTN</name>
<feature type="domain" description="UspA" evidence="2">
    <location>
        <begin position="7"/>
        <end position="148"/>
    </location>
</feature>
<protein>
    <submittedName>
        <fullName evidence="3">Universal stress protein</fullName>
    </submittedName>
</protein>
<comment type="caution">
    <text evidence="3">The sequence shown here is derived from an EMBL/GenBank/DDBJ whole genome shotgun (WGS) entry which is preliminary data.</text>
</comment>
<accession>A0A8J7WKV1</accession>
<evidence type="ECO:0000256" key="1">
    <source>
        <dbReference type="ARBA" id="ARBA00008791"/>
    </source>
</evidence>
<dbReference type="RefSeq" id="WP_211468528.1">
    <property type="nucleotide sequence ID" value="NZ_JAGSXH010000043.1"/>
</dbReference>
<dbReference type="CDD" id="cd00293">
    <property type="entry name" value="USP-like"/>
    <property type="match status" value="1"/>
</dbReference>
<dbReference type="Proteomes" id="UP000677913">
    <property type="component" value="Unassembled WGS sequence"/>
</dbReference>
<dbReference type="Gene3D" id="3.40.50.620">
    <property type="entry name" value="HUPs"/>
    <property type="match status" value="1"/>
</dbReference>
<dbReference type="PANTHER" id="PTHR46268">
    <property type="entry name" value="STRESS RESPONSE PROTEIN NHAX"/>
    <property type="match status" value="1"/>
</dbReference>
<reference evidence="3" key="1">
    <citation type="submission" date="2021-04" db="EMBL/GenBank/DDBJ databases">
        <title>Genome based classification of Actinospica acidithermotolerans sp. nov., an actinobacterium isolated from an Indonesian hot spring.</title>
        <authorList>
            <person name="Kusuma A.B."/>
            <person name="Putra K.E."/>
            <person name="Nafisah S."/>
            <person name="Loh J."/>
            <person name="Nouioui I."/>
            <person name="Goodfellow M."/>
        </authorList>
    </citation>
    <scope>NUCLEOTIDE SEQUENCE</scope>
    <source>
        <strain evidence="3">DSM 45618</strain>
    </source>
</reference>
<evidence type="ECO:0000259" key="2">
    <source>
        <dbReference type="Pfam" id="PF00582"/>
    </source>
</evidence>
<proteinExistence type="inferred from homology"/>
<organism evidence="3 4">
    <name type="scientific">Actinocrinis puniceicyclus</name>
    <dbReference type="NCBI Taxonomy" id="977794"/>
    <lineage>
        <taxon>Bacteria</taxon>
        <taxon>Bacillati</taxon>
        <taxon>Actinomycetota</taxon>
        <taxon>Actinomycetes</taxon>
        <taxon>Catenulisporales</taxon>
        <taxon>Actinospicaceae</taxon>
        <taxon>Actinocrinis</taxon>
    </lineage>
</organism>
<evidence type="ECO:0000313" key="4">
    <source>
        <dbReference type="Proteomes" id="UP000677913"/>
    </source>
</evidence>